<comment type="caution">
    <text evidence="3">The sequence shown here is derived from an EMBL/GenBank/DDBJ whole genome shotgun (WGS) entry which is preliminary data.</text>
</comment>
<evidence type="ECO:0000313" key="3">
    <source>
        <dbReference type="EMBL" id="OLF18539.1"/>
    </source>
</evidence>
<dbReference type="PANTHER" id="PTHR34219">
    <property type="entry name" value="IRON-REGULATED INNER MEMBRANE PROTEIN-RELATED"/>
    <property type="match status" value="1"/>
</dbReference>
<feature type="transmembrane region" description="Helical" evidence="2">
    <location>
        <begin position="33"/>
        <end position="58"/>
    </location>
</feature>
<feature type="transmembrane region" description="Helical" evidence="2">
    <location>
        <begin position="418"/>
        <end position="437"/>
    </location>
</feature>
<accession>A0A1Q8CW08</accession>
<dbReference type="Pfam" id="PF03929">
    <property type="entry name" value="PepSY_TM"/>
    <property type="match status" value="1"/>
</dbReference>
<proteinExistence type="predicted"/>
<feature type="transmembrane region" description="Helical" evidence="2">
    <location>
        <begin position="223"/>
        <end position="243"/>
    </location>
</feature>
<dbReference type="PANTHER" id="PTHR34219:SF1">
    <property type="entry name" value="PEPSY DOMAIN-CONTAINING PROTEIN"/>
    <property type="match status" value="1"/>
</dbReference>
<dbReference type="RefSeq" id="WP_075124566.1">
    <property type="nucleotide sequence ID" value="NZ_MSIE01000007.1"/>
</dbReference>
<name>A0A1Q8CW08_9PSEU</name>
<feature type="transmembrane region" description="Helical" evidence="2">
    <location>
        <begin position="376"/>
        <end position="397"/>
    </location>
</feature>
<feature type="transmembrane region" description="Helical" evidence="2">
    <location>
        <begin position="443"/>
        <end position="462"/>
    </location>
</feature>
<dbReference type="OrthoDB" id="9791166at2"/>
<dbReference type="InterPro" id="IPR005625">
    <property type="entry name" value="PepSY-ass_TM"/>
</dbReference>
<dbReference type="EMBL" id="MSIE01000007">
    <property type="protein sequence ID" value="OLF18539.1"/>
    <property type="molecule type" value="Genomic_DNA"/>
</dbReference>
<dbReference type="Proteomes" id="UP000185596">
    <property type="component" value="Unassembled WGS sequence"/>
</dbReference>
<keyword evidence="2" id="KW-1133">Transmembrane helix</keyword>
<feature type="transmembrane region" description="Helical" evidence="2">
    <location>
        <begin position="172"/>
        <end position="190"/>
    </location>
</feature>
<keyword evidence="4" id="KW-1185">Reference proteome</keyword>
<feature type="region of interest" description="Disordered" evidence="1">
    <location>
        <begin position="259"/>
        <end position="281"/>
    </location>
</feature>
<organism evidence="3 4">
    <name type="scientific">Actinophytocola xanthii</name>
    <dbReference type="NCBI Taxonomy" id="1912961"/>
    <lineage>
        <taxon>Bacteria</taxon>
        <taxon>Bacillati</taxon>
        <taxon>Actinomycetota</taxon>
        <taxon>Actinomycetes</taxon>
        <taxon>Pseudonocardiales</taxon>
        <taxon>Pseudonocardiaceae</taxon>
    </lineage>
</organism>
<evidence type="ECO:0000313" key="4">
    <source>
        <dbReference type="Proteomes" id="UP000185596"/>
    </source>
</evidence>
<dbReference type="STRING" id="1912961.BU204_06220"/>
<keyword evidence="2" id="KW-0472">Membrane</keyword>
<gene>
    <name evidence="3" type="ORF">BU204_06220</name>
</gene>
<dbReference type="AlphaFoldDB" id="A0A1Q8CW08"/>
<evidence type="ECO:0000256" key="1">
    <source>
        <dbReference type="SAM" id="MobiDB-lite"/>
    </source>
</evidence>
<feature type="region of interest" description="Disordered" evidence="1">
    <location>
        <begin position="1"/>
        <end position="21"/>
    </location>
</feature>
<sequence length="475" mass="50662">MSTTAETPQADPAAPTGKGDRSVRSLAPLVRRLHFYAGVLVAPFLVVAALTGLAYTIAPQLDQIAYGDQLHVPAVGAATVPLAEQVEAARAAVPDGTVTLVVPPGSADATTRVVFAVPELADRDRTAFVDPYTRQVRGQLTTWFGSTPLTTWLDDLHRNLHLGEVGRLYTELAASWLWVLVLGGVVLWWGRQRGRRRVRRMLHPELSASVGVRRTRSWHASTGLWLAVVLLILSATGLTWSTYAGARFDLLQEQLDATSAEPDTKLSTGHEGHADGDAGAAEESALSEVDTVLAAARSAGLDGPVEITPAAGAGEAWTVAQADDVWPVRQDVVAVDPGTGTVTDHVRFADQPLLARLSTLGVQAHMGVLFGPVNQVVLALTAVGLLGVIGWGYRMWWQRRPTRADRRRPVGDPPDRGAWRHLPPVLLVVGIPVLVALGWAVPLLGWSLLAFLLLDVAIGLAGRRRGGGKPAEPVG</sequence>
<evidence type="ECO:0000256" key="2">
    <source>
        <dbReference type="SAM" id="Phobius"/>
    </source>
</evidence>
<keyword evidence="2" id="KW-0812">Transmembrane</keyword>
<reference evidence="3 4" key="1">
    <citation type="submission" date="2016-12" db="EMBL/GenBank/DDBJ databases">
        <title>The draft genome sequence of Actinophytocola sp. 11-183.</title>
        <authorList>
            <person name="Wang W."/>
            <person name="Yuan L."/>
        </authorList>
    </citation>
    <scope>NUCLEOTIDE SEQUENCE [LARGE SCALE GENOMIC DNA]</scope>
    <source>
        <strain evidence="3 4">11-183</strain>
    </source>
</reference>
<feature type="compositionally biased region" description="Basic and acidic residues" evidence="1">
    <location>
        <begin position="262"/>
        <end position="276"/>
    </location>
</feature>
<protein>
    <submittedName>
        <fullName evidence="3">Peptidase</fullName>
    </submittedName>
</protein>